<keyword evidence="1" id="KW-0732">Signal</keyword>
<evidence type="ECO:0008006" key="4">
    <source>
        <dbReference type="Google" id="ProtNLM"/>
    </source>
</evidence>
<keyword evidence="3" id="KW-1185">Reference proteome</keyword>
<dbReference type="EMBL" id="JAPDRL010000020">
    <property type="protein sequence ID" value="KAJ9666337.1"/>
    <property type="molecule type" value="Genomic_DNA"/>
</dbReference>
<accession>A0ABQ9P1R6</accession>
<name>A0ABQ9P1R6_9PEZI</name>
<feature type="signal peptide" evidence="1">
    <location>
        <begin position="1"/>
        <end position="20"/>
    </location>
</feature>
<feature type="chain" id="PRO_5046772015" description="Cyanovirin-N domain-containing protein" evidence="1">
    <location>
        <begin position="21"/>
        <end position="142"/>
    </location>
</feature>
<organism evidence="2 3">
    <name type="scientific">Coniosporium apollinis</name>
    <dbReference type="NCBI Taxonomy" id="61459"/>
    <lineage>
        <taxon>Eukaryota</taxon>
        <taxon>Fungi</taxon>
        <taxon>Dikarya</taxon>
        <taxon>Ascomycota</taxon>
        <taxon>Pezizomycotina</taxon>
        <taxon>Dothideomycetes</taxon>
        <taxon>Dothideomycetes incertae sedis</taxon>
        <taxon>Coniosporium</taxon>
    </lineage>
</organism>
<dbReference type="Proteomes" id="UP001172684">
    <property type="component" value="Unassembled WGS sequence"/>
</dbReference>
<gene>
    <name evidence="2" type="ORF">H2201_003525</name>
</gene>
<reference evidence="2" key="1">
    <citation type="submission" date="2022-10" db="EMBL/GenBank/DDBJ databases">
        <title>Culturing micro-colonial fungi from biological soil crusts in the Mojave desert and describing Neophaeococcomyces mojavensis, and introducing the new genera and species Taxawa tesnikishii.</title>
        <authorList>
            <person name="Kurbessoian T."/>
            <person name="Stajich J.E."/>
        </authorList>
    </citation>
    <scope>NUCLEOTIDE SEQUENCE</scope>
    <source>
        <strain evidence="2">TK_1</strain>
    </source>
</reference>
<sequence length="142" mass="15420">MASFTLIFTFIAALISLVAALPASSNANADLEVRQTELPPWTGVYICSDADFLGNCEHRIRPLGSGNCIQLDGETTAFGPDRGISCTLFNLFRKGPADNARARRNGLCRNFGEGSLRLEFPGMPNVGPEWNDAALSYYCVEL</sequence>
<evidence type="ECO:0000313" key="3">
    <source>
        <dbReference type="Proteomes" id="UP001172684"/>
    </source>
</evidence>
<proteinExistence type="predicted"/>
<comment type="caution">
    <text evidence="2">The sequence shown here is derived from an EMBL/GenBank/DDBJ whole genome shotgun (WGS) entry which is preliminary data.</text>
</comment>
<evidence type="ECO:0000256" key="1">
    <source>
        <dbReference type="SAM" id="SignalP"/>
    </source>
</evidence>
<evidence type="ECO:0000313" key="2">
    <source>
        <dbReference type="EMBL" id="KAJ9666337.1"/>
    </source>
</evidence>
<protein>
    <recommendedName>
        <fullName evidence="4">Cyanovirin-N domain-containing protein</fullName>
    </recommendedName>
</protein>